<organism evidence="2 3">
    <name type="scientific">Dactylosporangium cerinum</name>
    <dbReference type="NCBI Taxonomy" id="1434730"/>
    <lineage>
        <taxon>Bacteria</taxon>
        <taxon>Bacillati</taxon>
        <taxon>Actinomycetota</taxon>
        <taxon>Actinomycetes</taxon>
        <taxon>Micromonosporales</taxon>
        <taxon>Micromonosporaceae</taxon>
        <taxon>Dactylosporangium</taxon>
    </lineage>
</organism>
<proteinExistence type="predicted"/>
<name>A0ABV9VUD9_9ACTN</name>
<sequence length="293" mass="31840">MSAVQQPDRPRLPRSRFSSSQWPTSPLDAAERAFDLLVQAPTQVGFDGRGFDGLPDRILPLHELRRVLLVWATPFQVRDAVWRELVIRARRDGPAWVIGAVGIAMPGLRRVAGVLASGWHGDSDDLDSELIVGFVARLETVDVAEPRICGRLIDAGMRAARKARDRESDAQLVRTGVAGPLAPVQPWDHPDLVLVRAVAAGVLDAAEATLIGATRLGETTLAQSAEQLGISAGMASSWRRRAELRLAEAIRAGDLAFVPIRARRGDDGRDASARRQRPGQLERSDQPVARSMA</sequence>
<comment type="caution">
    <text evidence="2">The sequence shown here is derived from an EMBL/GenBank/DDBJ whole genome shotgun (WGS) entry which is preliminary data.</text>
</comment>
<evidence type="ECO:0000313" key="3">
    <source>
        <dbReference type="Proteomes" id="UP001595912"/>
    </source>
</evidence>
<dbReference type="RefSeq" id="WP_380115455.1">
    <property type="nucleotide sequence ID" value="NZ_JBHSIU010000014.1"/>
</dbReference>
<evidence type="ECO:0000256" key="1">
    <source>
        <dbReference type="SAM" id="MobiDB-lite"/>
    </source>
</evidence>
<protein>
    <submittedName>
        <fullName evidence="2">Uncharacterized protein</fullName>
    </submittedName>
</protein>
<feature type="region of interest" description="Disordered" evidence="1">
    <location>
        <begin position="266"/>
        <end position="293"/>
    </location>
</feature>
<dbReference type="Proteomes" id="UP001595912">
    <property type="component" value="Unassembled WGS sequence"/>
</dbReference>
<keyword evidence="3" id="KW-1185">Reference proteome</keyword>
<gene>
    <name evidence="2" type="ORF">ACFPIJ_14890</name>
</gene>
<evidence type="ECO:0000313" key="2">
    <source>
        <dbReference type="EMBL" id="MFC4999120.1"/>
    </source>
</evidence>
<accession>A0ABV9VUD9</accession>
<reference evidence="3" key="1">
    <citation type="journal article" date="2019" name="Int. J. Syst. Evol. Microbiol.">
        <title>The Global Catalogue of Microorganisms (GCM) 10K type strain sequencing project: providing services to taxonomists for standard genome sequencing and annotation.</title>
        <authorList>
            <consortium name="The Broad Institute Genomics Platform"/>
            <consortium name="The Broad Institute Genome Sequencing Center for Infectious Disease"/>
            <person name="Wu L."/>
            <person name="Ma J."/>
        </authorList>
    </citation>
    <scope>NUCLEOTIDE SEQUENCE [LARGE SCALE GENOMIC DNA]</scope>
    <source>
        <strain evidence="3">CGMCC 4.7152</strain>
    </source>
</reference>
<feature type="region of interest" description="Disordered" evidence="1">
    <location>
        <begin position="1"/>
        <end position="23"/>
    </location>
</feature>
<dbReference type="EMBL" id="JBHSIU010000014">
    <property type="protein sequence ID" value="MFC4999120.1"/>
    <property type="molecule type" value="Genomic_DNA"/>
</dbReference>